<evidence type="ECO:0008006" key="3">
    <source>
        <dbReference type="Google" id="ProtNLM"/>
    </source>
</evidence>
<gene>
    <name evidence="1" type="ORF">SAMN05216389_101150</name>
</gene>
<keyword evidence="2" id="KW-1185">Reference proteome</keyword>
<sequence length="198" mass="21993">MRKLIVWGAVLVCVLSACEHNISDSNIISTAELTERENTILSTTSEKSFVFDFQLDSEYEEISVWIEKYEFGKLVDDELSYISTTAEQDGSIIFTTSQNNNEMGKAFHVGIGSNGGTDTINGIDLNSSGLGEMSSVWGNFQGEKNLDNGEVVLANICYSSDENGMQSLTTNFYDDVEGNMDELEKYDVSYLLKAEFMK</sequence>
<dbReference type="STRING" id="930131.SAMN05216389_101150"/>
<dbReference type="AlphaFoldDB" id="A0A1H9Y2H0"/>
<proteinExistence type="predicted"/>
<dbReference type="EMBL" id="FOHE01000001">
    <property type="protein sequence ID" value="SES63029.1"/>
    <property type="molecule type" value="Genomic_DNA"/>
</dbReference>
<organism evidence="1 2">
    <name type="scientific">Oceanobacillus limi</name>
    <dbReference type="NCBI Taxonomy" id="930131"/>
    <lineage>
        <taxon>Bacteria</taxon>
        <taxon>Bacillati</taxon>
        <taxon>Bacillota</taxon>
        <taxon>Bacilli</taxon>
        <taxon>Bacillales</taxon>
        <taxon>Bacillaceae</taxon>
        <taxon>Oceanobacillus</taxon>
    </lineage>
</organism>
<dbReference type="Proteomes" id="UP000198618">
    <property type="component" value="Unassembled WGS sequence"/>
</dbReference>
<name>A0A1H9Y2H0_9BACI</name>
<evidence type="ECO:0000313" key="2">
    <source>
        <dbReference type="Proteomes" id="UP000198618"/>
    </source>
</evidence>
<protein>
    <recommendedName>
        <fullName evidence="3">Lipoprotein</fullName>
    </recommendedName>
</protein>
<reference evidence="1 2" key="1">
    <citation type="submission" date="2016-10" db="EMBL/GenBank/DDBJ databases">
        <authorList>
            <person name="de Groot N.N."/>
        </authorList>
    </citation>
    <scope>NUCLEOTIDE SEQUENCE [LARGE SCALE GENOMIC DNA]</scope>
    <source>
        <strain evidence="1 2">IBRC-M 10780</strain>
    </source>
</reference>
<dbReference type="PROSITE" id="PS51257">
    <property type="entry name" value="PROKAR_LIPOPROTEIN"/>
    <property type="match status" value="1"/>
</dbReference>
<evidence type="ECO:0000313" key="1">
    <source>
        <dbReference type="EMBL" id="SES63029.1"/>
    </source>
</evidence>
<dbReference type="RefSeq" id="WP_211753606.1">
    <property type="nucleotide sequence ID" value="NZ_FOHE01000001.1"/>
</dbReference>
<accession>A0A1H9Y2H0</accession>